<protein>
    <submittedName>
        <fullName evidence="1">Putative ribosomal protein L7a</fullName>
    </submittedName>
</protein>
<keyword evidence="1" id="KW-0687">Ribonucleoprotein</keyword>
<feature type="non-terminal residue" evidence="1">
    <location>
        <position position="1"/>
    </location>
</feature>
<dbReference type="AlphaFoldDB" id="A8U9P4"/>
<sequence>KGKNKVAAAPKVAKKVEASKVVNPLFENRPQNFGIGQDIAA</sequence>
<evidence type="ECO:0000313" key="1">
    <source>
        <dbReference type="EMBL" id="ABW90344.1"/>
    </source>
</evidence>
<name>A8U9P4_SIPNU</name>
<accession>A8U9P4</accession>
<dbReference type="EMBL" id="EU116849">
    <property type="protein sequence ID" value="ABW90344.1"/>
    <property type="molecule type" value="mRNA"/>
</dbReference>
<dbReference type="GO" id="GO:0005840">
    <property type="term" value="C:ribosome"/>
    <property type="evidence" value="ECO:0007669"/>
    <property type="project" value="UniProtKB-KW"/>
</dbReference>
<reference evidence="1" key="1">
    <citation type="journal article" date="2007" name="Mol. Biol. Evol.">
        <title>Spiralian phylogenomics supports the resurrection of Bryozoa comprising Ectoprocta and Entoprocta.</title>
        <authorList>
            <person name="Hausdorf B."/>
            <person name="Helmkampf M."/>
            <person name="Meyer A."/>
            <person name="Witek A."/>
            <person name="Herlyn H."/>
            <person name="Bruchhaus I."/>
            <person name="Hankeln T."/>
            <person name="Struck T.H."/>
            <person name="Lieb B."/>
        </authorList>
    </citation>
    <scope>NUCLEOTIDE SEQUENCE</scope>
</reference>
<proteinExistence type="evidence at transcript level"/>
<keyword evidence="1" id="KW-0689">Ribosomal protein</keyword>
<organism evidence="1">
    <name type="scientific">Sipunculus nudus</name>
    <name type="common">Sipunculan worm</name>
    <dbReference type="NCBI Taxonomy" id="6446"/>
    <lineage>
        <taxon>Eukaryota</taxon>
        <taxon>Metazoa</taxon>
        <taxon>Spiralia</taxon>
        <taxon>Lophotrochozoa</taxon>
        <taxon>Annelida</taxon>
        <taxon>Sipuncula</taxon>
        <taxon>Sipunculidea</taxon>
        <taxon>Golfingiida</taxon>
        <taxon>Sipunculidae</taxon>
        <taxon>Sipunculus</taxon>
    </lineage>
</organism>